<reference evidence="1 2" key="1">
    <citation type="submission" date="2019-08" db="EMBL/GenBank/DDBJ databases">
        <title>In-depth cultivation of the pig gut microbiome towards novel bacterial diversity and tailored functional studies.</title>
        <authorList>
            <person name="Wylensek D."/>
            <person name="Hitch T.C.A."/>
            <person name="Clavel T."/>
        </authorList>
    </citation>
    <scope>NUCLEOTIDE SEQUENCE [LARGE SCALE GENOMIC DNA]</scope>
    <source>
        <strain evidence="1 2">LKV-178-WT-2A</strain>
    </source>
</reference>
<dbReference type="Pfam" id="PF12864">
    <property type="entry name" value="DUF3822"/>
    <property type="match status" value="1"/>
</dbReference>
<dbReference type="Proteomes" id="UP000438914">
    <property type="component" value="Unassembled WGS sequence"/>
</dbReference>
<dbReference type="Gene3D" id="3.30.420.250">
    <property type="match status" value="1"/>
</dbReference>
<dbReference type="EMBL" id="VUNG01000024">
    <property type="protein sequence ID" value="MST84915.1"/>
    <property type="molecule type" value="Genomic_DNA"/>
</dbReference>
<proteinExistence type="predicted"/>
<comment type="caution">
    <text evidence="1">The sequence shown here is derived from an EMBL/GenBank/DDBJ whole genome shotgun (WGS) entry which is preliminary data.</text>
</comment>
<dbReference type="Gene3D" id="3.30.420.260">
    <property type="match status" value="1"/>
</dbReference>
<evidence type="ECO:0000313" key="1">
    <source>
        <dbReference type="EMBL" id="MST84915.1"/>
    </source>
</evidence>
<dbReference type="CDD" id="cd24013">
    <property type="entry name" value="ASKHA_ATPase_BT3980-like"/>
    <property type="match status" value="1"/>
</dbReference>
<name>A0A7K0KHJ5_9BACT</name>
<accession>A0A7K0KHJ5</accession>
<sequence>MTIRVSKGSLIFAIADTDHPHNIIYEPYTAKSGVSMAANLREAFKTADILQRSTHRAQVLVDTPVVIVPIEEYDETKNDILYHQAITGYEGYAVESNILPDLNAVALFALNKDLRLVVEDHYSDVRFIALMRPVWTYMHRRSFVSSRRKLYAHFHDGKMEAFSFERNRFVFANQYPIKEWQDAVFFLLFIWKQLAMDQRADELYLAGDIREKEDLTAMLQKYLSKVSFINPKADFNRAAITDIKGIPLDMVTLYLG</sequence>
<keyword evidence="2" id="KW-1185">Reference proteome</keyword>
<protein>
    <submittedName>
        <fullName evidence="1">DUF3822 family protein</fullName>
    </submittedName>
</protein>
<dbReference type="AlphaFoldDB" id="A0A7K0KHJ5"/>
<evidence type="ECO:0000313" key="2">
    <source>
        <dbReference type="Proteomes" id="UP000438914"/>
    </source>
</evidence>
<dbReference type="InterPro" id="IPR024213">
    <property type="entry name" value="DUF3822"/>
</dbReference>
<organism evidence="1 2">
    <name type="scientific">Hallella mizrahii</name>
    <dbReference type="NCBI Taxonomy" id="2606637"/>
    <lineage>
        <taxon>Bacteria</taxon>
        <taxon>Pseudomonadati</taxon>
        <taxon>Bacteroidota</taxon>
        <taxon>Bacteroidia</taxon>
        <taxon>Bacteroidales</taxon>
        <taxon>Prevotellaceae</taxon>
        <taxon>Hallella</taxon>
    </lineage>
</organism>
<gene>
    <name evidence="1" type="ORF">FYJ73_09585</name>
</gene>